<dbReference type="RefSeq" id="WP_183403366.1">
    <property type="nucleotide sequence ID" value="NZ_JACHGG010000002.1"/>
</dbReference>
<accession>A0A7W9SZP0</accession>
<dbReference type="AlphaFoldDB" id="A0A7W9SZP0"/>
<name>A0A7W9SZP0_9BACT</name>
<keyword evidence="4" id="KW-0175">Coiled coil</keyword>
<feature type="coiled-coil region" evidence="4">
    <location>
        <begin position="112"/>
        <end position="146"/>
    </location>
</feature>
<feature type="domain" description="Tyr recombinase" evidence="5">
    <location>
        <begin position="256"/>
        <end position="440"/>
    </location>
</feature>
<dbReference type="InterPro" id="IPR050090">
    <property type="entry name" value="Tyrosine_recombinase_XerCD"/>
</dbReference>
<dbReference type="InterPro" id="IPR011010">
    <property type="entry name" value="DNA_brk_join_enz"/>
</dbReference>
<dbReference type="SUPFAM" id="SSF56349">
    <property type="entry name" value="DNA breaking-rejoining enzymes"/>
    <property type="match status" value="1"/>
</dbReference>
<organism evidence="6 7">
    <name type="scientific">Hymenobacter luteus</name>
    <dbReference type="NCBI Taxonomy" id="1411122"/>
    <lineage>
        <taxon>Bacteria</taxon>
        <taxon>Pseudomonadati</taxon>
        <taxon>Bacteroidota</taxon>
        <taxon>Cytophagia</taxon>
        <taxon>Cytophagales</taxon>
        <taxon>Hymenobacteraceae</taxon>
        <taxon>Hymenobacter</taxon>
    </lineage>
</organism>
<proteinExistence type="inferred from homology"/>
<evidence type="ECO:0000256" key="1">
    <source>
        <dbReference type="ARBA" id="ARBA00008857"/>
    </source>
</evidence>
<gene>
    <name evidence="6" type="ORF">HNQ93_001254</name>
</gene>
<dbReference type="EMBL" id="JACHGG010000002">
    <property type="protein sequence ID" value="MBB6058408.1"/>
    <property type="molecule type" value="Genomic_DNA"/>
</dbReference>
<dbReference type="PROSITE" id="PS51898">
    <property type="entry name" value="TYR_RECOMBINASE"/>
    <property type="match status" value="1"/>
</dbReference>
<protein>
    <submittedName>
        <fullName evidence="6">Integrase</fullName>
    </submittedName>
</protein>
<evidence type="ECO:0000259" key="5">
    <source>
        <dbReference type="PROSITE" id="PS51898"/>
    </source>
</evidence>
<sequence>MSKITFILRPENKKGEHPISIKHTHDGSPFVKATGVAVQAKYFNQITGKVSNKLPMAPEWNACIAQVYADIEASARNILGKGGEPTTQTMADEYAAIVAQRRVGEGQEPLQVKEATTLIERLYQELEALEAAVSSKKQEIQNAELKLGIYEGALFVHFIDRYTDEKKNLINTKTLKLYTNLRNLVNEFKSCLRIDDITLTVMNSFRDWLVDRGLRNLTIRSILIKFKAVINHFSEPLGLNTKELRKFVNVKKIKNKNLIYLTKEELGDLLTIKLDNPRYQRVRDIFGIMCLTGLRWSDVFFSEANVKSNVLSLTTNKTATTITLPLSSQAVEILERNNYALQRIAQSEFNTQIKVVCAMIPSLCGLEEIIHYTGTNRVRQVMPKAKLISAHAGRKTFINLCLQNGVNPAVIKGWVGHSDIKMIMEHYAHLTANQNEEIAKVFV</sequence>
<dbReference type="Pfam" id="PF17293">
    <property type="entry name" value="Arm-DNA-bind_5"/>
    <property type="match status" value="1"/>
</dbReference>
<dbReference type="Gene3D" id="1.10.443.10">
    <property type="entry name" value="Intergrase catalytic core"/>
    <property type="match status" value="1"/>
</dbReference>
<dbReference type="Pfam" id="PF00589">
    <property type="entry name" value="Phage_integrase"/>
    <property type="match status" value="1"/>
</dbReference>
<dbReference type="InterPro" id="IPR002104">
    <property type="entry name" value="Integrase_catalytic"/>
</dbReference>
<dbReference type="Proteomes" id="UP000532746">
    <property type="component" value="Unassembled WGS sequence"/>
</dbReference>
<dbReference type="InterPro" id="IPR035386">
    <property type="entry name" value="Arm-DNA-bind_5"/>
</dbReference>
<dbReference type="GO" id="GO:0015074">
    <property type="term" value="P:DNA integration"/>
    <property type="evidence" value="ECO:0007669"/>
    <property type="project" value="InterPro"/>
</dbReference>
<dbReference type="PANTHER" id="PTHR30349">
    <property type="entry name" value="PHAGE INTEGRASE-RELATED"/>
    <property type="match status" value="1"/>
</dbReference>
<evidence type="ECO:0000256" key="3">
    <source>
        <dbReference type="ARBA" id="ARBA00023172"/>
    </source>
</evidence>
<comment type="similarity">
    <text evidence="1">Belongs to the 'phage' integrase family.</text>
</comment>
<dbReference type="InterPro" id="IPR025269">
    <property type="entry name" value="SAM-like_dom"/>
</dbReference>
<dbReference type="GO" id="GO:0003677">
    <property type="term" value="F:DNA binding"/>
    <property type="evidence" value="ECO:0007669"/>
    <property type="project" value="UniProtKB-KW"/>
</dbReference>
<dbReference type="Pfam" id="PF13102">
    <property type="entry name" value="Phage_int_SAM_5"/>
    <property type="match status" value="1"/>
</dbReference>
<evidence type="ECO:0000313" key="7">
    <source>
        <dbReference type="Proteomes" id="UP000532746"/>
    </source>
</evidence>
<comment type="caution">
    <text evidence="6">The sequence shown here is derived from an EMBL/GenBank/DDBJ whole genome shotgun (WGS) entry which is preliminary data.</text>
</comment>
<keyword evidence="7" id="KW-1185">Reference proteome</keyword>
<keyword evidence="2" id="KW-0238">DNA-binding</keyword>
<dbReference type="PANTHER" id="PTHR30349:SF41">
    <property type="entry name" value="INTEGRASE_RECOMBINASE PROTEIN MJ0367-RELATED"/>
    <property type="match status" value="1"/>
</dbReference>
<dbReference type="InterPro" id="IPR010998">
    <property type="entry name" value="Integrase_recombinase_N"/>
</dbReference>
<evidence type="ECO:0000313" key="6">
    <source>
        <dbReference type="EMBL" id="MBB6058408.1"/>
    </source>
</evidence>
<dbReference type="InterPro" id="IPR013762">
    <property type="entry name" value="Integrase-like_cat_sf"/>
</dbReference>
<dbReference type="GO" id="GO:0006310">
    <property type="term" value="P:DNA recombination"/>
    <property type="evidence" value="ECO:0007669"/>
    <property type="project" value="UniProtKB-KW"/>
</dbReference>
<reference evidence="6 7" key="1">
    <citation type="submission" date="2020-08" db="EMBL/GenBank/DDBJ databases">
        <title>Genomic Encyclopedia of Type Strains, Phase IV (KMG-IV): sequencing the most valuable type-strain genomes for metagenomic binning, comparative biology and taxonomic classification.</title>
        <authorList>
            <person name="Goeker M."/>
        </authorList>
    </citation>
    <scope>NUCLEOTIDE SEQUENCE [LARGE SCALE GENOMIC DNA]</scope>
    <source>
        <strain evidence="6 7">DSM 26718</strain>
    </source>
</reference>
<dbReference type="Gene3D" id="1.10.150.130">
    <property type="match status" value="1"/>
</dbReference>
<keyword evidence="3" id="KW-0233">DNA recombination</keyword>
<evidence type="ECO:0000256" key="4">
    <source>
        <dbReference type="SAM" id="Coils"/>
    </source>
</evidence>
<evidence type="ECO:0000256" key="2">
    <source>
        <dbReference type="ARBA" id="ARBA00023125"/>
    </source>
</evidence>